<dbReference type="Pfam" id="PF24011">
    <property type="entry name" value="DUF7325"/>
    <property type="match status" value="1"/>
</dbReference>
<organism evidence="1 2">
    <name type="scientific">Erwinia phage pEa_SNUABM_12</name>
    <dbReference type="NCBI Taxonomy" id="2768773"/>
    <lineage>
        <taxon>Viruses</taxon>
        <taxon>Duplodnaviria</taxon>
        <taxon>Heunggongvirae</taxon>
        <taxon>Uroviricota</taxon>
        <taxon>Caudoviricetes</taxon>
        <taxon>Eneladusvirus</taxon>
        <taxon>Eneladusvirus BF</taxon>
    </lineage>
</organism>
<dbReference type="Proteomes" id="UP000594095">
    <property type="component" value="Genome"/>
</dbReference>
<dbReference type="InterPro" id="IPR055749">
    <property type="entry name" value="DUF7325"/>
</dbReference>
<evidence type="ECO:0000313" key="2">
    <source>
        <dbReference type="Proteomes" id="UP000594095"/>
    </source>
</evidence>
<evidence type="ECO:0000313" key="1">
    <source>
        <dbReference type="EMBL" id="QOI71099.1"/>
    </source>
</evidence>
<protein>
    <submittedName>
        <fullName evidence="1">Putative structural protein</fullName>
    </submittedName>
</protein>
<dbReference type="EMBL" id="MT939486">
    <property type="protein sequence ID" value="QOI71099.1"/>
    <property type="molecule type" value="Genomic_DNA"/>
</dbReference>
<gene>
    <name evidence="1" type="ORF">pEaSNUABM12_00161</name>
</gene>
<proteinExistence type="predicted"/>
<name>A0A7L8ZLY2_9CAUD</name>
<reference evidence="1 2" key="1">
    <citation type="submission" date="2020-08" db="EMBL/GenBank/DDBJ databases">
        <title>Complete genome sequence of Erwinia phage pEa_SNUABM_12.</title>
        <authorList>
            <person name="Kim S.G."/>
            <person name="Lee S.B."/>
            <person name="Park S.C."/>
        </authorList>
    </citation>
    <scope>NUCLEOTIDE SEQUENCE [LARGE SCALE GENOMIC DNA]</scope>
</reference>
<sequence>MLKDLEFSGLEVISATKNINDYDTEKDFIIAITMVRNEDSYSHLTGIEKLIHETNLQNDNKYIKLSCTFRTNDKGQIVLPIKIAYNGSTEKYSKRAYYDRDLTPDLFEDIAFIDDFFERTPTEIKRLYM</sequence>
<accession>A0A7L8ZLY2</accession>